<organism evidence="3 4">
    <name type="scientific">Rhodococcus rhodnii</name>
    <dbReference type="NCBI Taxonomy" id="38312"/>
    <lineage>
        <taxon>Bacteria</taxon>
        <taxon>Bacillati</taxon>
        <taxon>Actinomycetota</taxon>
        <taxon>Actinomycetes</taxon>
        <taxon>Mycobacteriales</taxon>
        <taxon>Nocardiaceae</taxon>
        <taxon>Rhodococcus</taxon>
    </lineage>
</organism>
<feature type="domain" description="Barstar (barnase inhibitor)" evidence="2">
    <location>
        <begin position="55"/>
        <end position="152"/>
    </location>
</feature>
<dbReference type="RefSeq" id="WP_010836938.1">
    <property type="nucleotide sequence ID" value="NZ_QRCM01000001.1"/>
</dbReference>
<evidence type="ECO:0000313" key="3">
    <source>
        <dbReference type="EMBL" id="TXG92205.1"/>
    </source>
</evidence>
<gene>
    <name evidence="3" type="ORF">DW322_21110</name>
</gene>
<dbReference type="AlphaFoldDB" id="A0A6P2CHW3"/>
<sequence>MTRRAVFDPTDRVAFAQRNERFDWNLLQNGVVFRYERRFHLVRAGERLADLGYVVHSLDAEAWASSGDVHDALAAALSSPEWYGRTLDALNDLLRDVAAFDRGSDASSTGTVLSIAGFDSVVGFDRRLAVGLLDVWAAQSRLAALFGHPMLCLVQTEHDDLGPVGGHSVSRGPEWDVEPDPPAPFDEDDIVECAFRLFVPESEAQAFRAALGPVLGQVFGSGARWQILDPERASQHPTEFVPKSRPTLPAPDASLWIITVGVRGSGDRTELTDRLAVAAGGLAGVRFDVLTECLHPGAARSAGPVTERFGELLG</sequence>
<dbReference type="InterPro" id="IPR000468">
    <property type="entry name" value="Barstar"/>
</dbReference>
<dbReference type="Gene3D" id="3.30.370.10">
    <property type="entry name" value="Barstar-like"/>
    <property type="match status" value="1"/>
</dbReference>
<accession>A0A6P2CHW3</accession>
<dbReference type="Pfam" id="PF01337">
    <property type="entry name" value="Barstar"/>
    <property type="match status" value="1"/>
</dbReference>
<protein>
    <recommendedName>
        <fullName evidence="2">Barstar (barnase inhibitor) domain-containing protein</fullName>
    </recommendedName>
</protein>
<dbReference type="InterPro" id="IPR035905">
    <property type="entry name" value="Barstar-like_sf"/>
</dbReference>
<reference evidence="3 4" key="1">
    <citation type="submission" date="2018-07" db="EMBL/GenBank/DDBJ databases">
        <title>Genome sequence of Rhodococcus rhodnii ATCC 35071 from Rhodnius prolixus.</title>
        <authorList>
            <person name="Patel V."/>
            <person name="Vogel K.J."/>
        </authorList>
    </citation>
    <scope>NUCLEOTIDE SEQUENCE [LARGE SCALE GENOMIC DNA]</scope>
    <source>
        <strain evidence="3 4">ATCC 35071</strain>
    </source>
</reference>
<dbReference type="SUPFAM" id="SSF52038">
    <property type="entry name" value="Barstar-related"/>
    <property type="match status" value="1"/>
</dbReference>
<proteinExistence type="inferred from homology"/>
<comment type="similarity">
    <text evidence="1">Belongs to the barstar family.</text>
</comment>
<comment type="caution">
    <text evidence="3">The sequence shown here is derived from an EMBL/GenBank/DDBJ whole genome shotgun (WGS) entry which is preliminary data.</text>
</comment>
<dbReference type="Proteomes" id="UP000471120">
    <property type="component" value="Unassembled WGS sequence"/>
</dbReference>
<name>A0A6P2CHW3_9NOCA</name>
<evidence type="ECO:0000256" key="1">
    <source>
        <dbReference type="ARBA" id="ARBA00006845"/>
    </source>
</evidence>
<evidence type="ECO:0000313" key="4">
    <source>
        <dbReference type="Proteomes" id="UP000471120"/>
    </source>
</evidence>
<dbReference type="EMBL" id="QRCM01000001">
    <property type="protein sequence ID" value="TXG92205.1"/>
    <property type="molecule type" value="Genomic_DNA"/>
</dbReference>
<evidence type="ECO:0000259" key="2">
    <source>
        <dbReference type="Pfam" id="PF01337"/>
    </source>
</evidence>